<evidence type="ECO:0000313" key="1">
    <source>
        <dbReference type="EMBL" id="SVB91555.1"/>
    </source>
</evidence>
<gene>
    <name evidence="1" type="ORF">METZ01_LOCUS244409</name>
</gene>
<reference evidence="1" key="1">
    <citation type="submission" date="2018-05" db="EMBL/GenBank/DDBJ databases">
        <authorList>
            <person name="Lanie J.A."/>
            <person name="Ng W.-L."/>
            <person name="Kazmierczak K.M."/>
            <person name="Andrzejewski T.M."/>
            <person name="Davidsen T.M."/>
            <person name="Wayne K.J."/>
            <person name="Tettelin H."/>
            <person name="Glass J.I."/>
            <person name="Rusch D."/>
            <person name="Podicherti R."/>
            <person name="Tsui H.-C.T."/>
            <person name="Winkler M.E."/>
        </authorList>
    </citation>
    <scope>NUCLEOTIDE SEQUENCE</scope>
</reference>
<protein>
    <submittedName>
        <fullName evidence="1">Uncharacterized protein</fullName>
    </submittedName>
</protein>
<organism evidence="1">
    <name type="scientific">marine metagenome</name>
    <dbReference type="NCBI Taxonomy" id="408172"/>
    <lineage>
        <taxon>unclassified sequences</taxon>
        <taxon>metagenomes</taxon>
        <taxon>ecological metagenomes</taxon>
    </lineage>
</organism>
<proteinExistence type="predicted"/>
<dbReference type="AlphaFoldDB" id="A0A382HWR7"/>
<name>A0A382HWR7_9ZZZZ</name>
<accession>A0A382HWR7</accession>
<sequence length="112" mass="11921">MAQDFTRYIARDTGTSGATLFTSDSDDAVISMRLANIHSGTITADVFVTLASESHANNYYLVKAISIPTGSSVELIDGASRFVVISGDRLQVDCNTDNALDVWVSVVDAIST</sequence>
<dbReference type="EMBL" id="UINC01063674">
    <property type="protein sequence ID" value="SVB91555.1"/>
    <property type="molecule type" value="Genomic_DNA"/>
</dbReference>